<comment type="caution">
    <text evidence="1">The sequence shown here is derived from an EMBL/GenBank/DDBJ whole genome shotgun (WGS) entry which is preliminary data.</text>
</comment>
<dbReference type="AlphaFoldDB" id="A0A955RMA9"/>
<name>A0A955RMA9_9BACT</name>
<sequence length="231" mass="27256">MTILETEDRDVFIQEKVDDHDQTLKDLIKLLDVEAKFSGYVDIHELNSMLETPQYLSIANLYYECAYKLYRIDAKNLSAYERGQAIILYNEIVKKSLSYALLEHLEQTVAEYIDYQINEGNLDLAREGLIDNEEMLAEARGDKHIPTNIEEEMAEKELIYDEIGDKTLTEYILFQTNNLLDEIHGFRLIRHKSKLYTFPNDNTQFEYTPEIKRFIQNLRSMIRILEIRKEG</sequence>
<accession>A0A955RMA9</accession>
<dbReference type="EMBL" id="JAGQLF010000060">
    <property type="protein sequence ID" value="MCA9387178.1"/>
    <property type="molecule type" value="Genomic_DNA"/>
</dbReference>
<evidence type="ECO:0000313" key="1">
    <source>
        <dbReference type="EMBL" id="MCA9387178.1"/>
    </source>
</evidence>
<proteinExistence type="predicted"/>
<gene>
    <name evidence="1" type="ORF">KC669_04050</name>
</gene>
<organism evidence="1 2">
    <name type="scientific">Candidatus Dojkabacteria bacterium</name>
    <dbReference type="NCBI Taxonomy" id="2099670"/>
    <lineage>
        <taxon>Bacteria</taxon>
        <taxon>Candidatus Dojkabacteria</taxon>
    </lineage>
</organism>
<evidence type="ECO:0000313" key="2">
    <source>
        <dbReference type="Proteomes" id="UP000714915"/>
    </source>
</evidence>
<reference evidence="1" key="2">
    <citation type="journal article" date="2021" name="Microbiome">
        <title>Successional dynamics and alternative stable states in a saline activated sludge microbial community over 9 years.</title>
        <authorList>
            <person name="Wang Y."/>
            <person name="Ye J."/>
            <person name="Ju F."/>
            <person name="Liu L."/>
            <person name="Boyd J.A."/>
            <person name="Deng Y."/>
            <person name="Parks D.H."/>
            <person name="Jiang X."/>
            <person name="Yin X."/>
            <person name="Woodcroft B.J."/>
            <person name="Tyson G.W."/>
            <person name="Hugenholtz P."/>
            <person name="Polz M.F."/>
            <person name="Zhang T."/>
        </authorList>
    </citation>
    <scope>NUCLEOTIDE SEQUENCE</scope>
    <source>
        <strain evidence="1">HKST-UBA09</strain>
    </source>
</reference>
<protein>
    <submittedName>
        <fullName evidence="1">Uncharacterized protein</fullName>
    </submittedName>
</protein>
<reference evidence="1" key="1">
    <citation type="submission" date="2020-04" db="EMBL/GenBank/DDBJ databases">
        <authorList>
            <person name="Zhang T."/>
        </authorList>
    </citation>
    <scope>NUCLEOTIDE SEQUENCE</scope>
    <source>
        <strain evidence="1">HKST-UBA09</strain>
    </source>
</reference>
<dbReference type="Proteomes" id="UP000714915">
    <property type="component" value="Unassembled WGS sequence"/>
</dbReference>